<keyword evidence="2" id="KW-1185">Reference proteome</keyword>
<dbReference type="Proteomes" id="UP001223978">
    <property type="component" value="Unassembled WGS sequence"/>
</dbReference>
<proteinExistence type="predicted"/>
<dbReference type="EMBL" id="JASCIQ010000001">
    <property type="protein sequence ID" value="MDI3402421.1"/>
    <property type="molecule type" value="Genomic_DNA"/>
</dbReference>
<dbReference type="RefSeq" id="WP_282540378.1">
    <property type="nucleotide sequence ID" value="NZ_JASCIQ010000001.1"/>
</dbReference>
<accession>A0ABT6S2V4</accession>
<name>A0ABT6S2V4_9ACTN</name>
<comment type="caution">
    <text evidence="1">The sequence shown here is derived from an EMBL/GenBank/DDBJ whole genome shotgun (WGS) entry which is preliminary data.</text>
</comment>
<protein>
    <submittedName>
        <fullName evidence="1">Uncharacterized protein</fullName>
    </submittedName>
</protein>
<evidence type="ECO:0000313" key="2">
    <source>
        <dbReference type="Proteomes" id="UP001223978"/>
    </source>
</evidence>
<gene>
    <name evidence="1" type="ORF">QIS96_01025</name>
</gene>
<reference evidence="1 2" key="1">
    <citation type="submission" date="2023-05" db="EMBL/GenBank/DDBJ databases">
        <title>Draft genome sequence of Streptomyces sp. B-S-A6 isolated from a cave soil in Thailand.</title>
        <authorList>
            <person name="Chamroensaksri N."/>
            <person name="Muangham S."/>
        </authorList>
    </citation>
    <scope>NUCLEOTIDE SEQUENCE [LARGE SCALE GENOMIC DNA]</scope>
    <source>
        <strain evidence="1 2">B-S-A6</strain>
    </source>
</reference>
<sequence>MDGDEQTAQLEWWANPSTCLVRIPVTVTAVGDGTAWDASPRLDDTAARESLAQLIADDPWFTLRVEGSESVVRVELIDRLDKAAPLRLTAPLPSPHD</sequence>
<organism evidence="1 2">
    <name type="scientific">Streptomyces cavernicola</name>
    <dbReference type="NCBI Taxonomy" id="3043613"/>
    <lineage>
        <taxon>Bacteria</taxon>
        <taxon>Bacillati</taxon>
        <taxon>Actinomycetota</taxon>
        <taxon>Actinomycetes</taxon>
        <taxon>Kitasatosporales</taxon>
        <taxon>Streptomycetaceae</taxon>
        <taxon>Streptomyces</taxon>
    </lineage>
</organism>
<evidence type="ECO:0000313" key="1">
    <source>
        <dbReference type="EMBL" id="MDI3402421.1"/>
    </source>
</evidence>